<proteinExistence type="predicted"/>
<keyword evidence="1" id="KW-1133">Transmembrane helix</keyword>
<name>A0ABV0AKF9_9ACTN</name>
<organism evidence="2 3">
    <name type="scientific">Microbispora maris</name>
    <dbReference type="NCBI Taxonomy" id="3144104"/>
    <lineage>
        <taxon>Bacteria</taxon>
        <taxon>Bacillati</taxon>
        <taxon>Actinomycetota</taxon>
        <taxon>Actinomycetes</taxon>
        <taxon>Streptosporangiales</taxon>
        <taxon>Streptosporangiaceae</taxon>
        <taxon>Microbispora</taxon>
    </lineage>
</organism>
<keyword evidence="1" id="KW-0812">Transmembrane</keyword>
<evidence type="ECO:0000256" key="1">
    <source>
        <dbReference type="SAM" id="Phobius"/>
    </source>
</evidence>
<feature type="transmembrane region" description="Helical" evidence="1">
    <location>
        <begin position="253"/>
        <end position="274"/>
    </location>
</feature>
<reference evidence="2 3" key="1">
    <citation type="submission" date="2024-05" db="EMBL/GenBank/DDBJ databases">
        <title>Microbispora sp.ZYX-F-249.</title>
        <authorList>
            <person name="Xie H."/>
        </authorList>
    </citation>
    <scope>NUCLEOTIDE SEQUENCE [LARGE SCALE GENOMIC DNA]</scope>
    <source>
        <strain evidence="2 3">ZYX-F-249</strain>
    </source>
</reference>
<dbReference type="EMBL" id="JBDJAW010000007">
    <property type="protein sequence ID" value="MEN3535808.1"/>
    <property type="molecule type" value="Genomic_DNA"/>
</dbReference>
<feature type="transmembrane region" description="Helical" evidence="1">
    <location>
        <begin position="213"/>
        <end position="233"/>
    </location>
</feature>
<comment type="caution">
    <text evidence="2">The sequence shown here is derived from an EMBL/GenBank/DDBJ whole genome shotgun (WGS) entry which is preliminary data.</text>
</comment>
<protein>
    <recommendedName>
        <fullName evidence="4">ABC transporter permease</fullName>
    </recommendedName>
</protein>
<gene>
    <name evidence="2" type="ORF">AAH991_11890</name>
</gene>
<keyword evidence="3" id="KW-1185">Reference proteome</keyword>
<feature type="transmembrane region" description="Helical" evidence="1">
    <location>
        <begin position="86"/>
        <end position="113"/>
    </location>
</feature>
<dbReference type="RefSeq" id="WP_346225826.1">
    <property type="nucleotide sequence ID" value="NZ_JBDJAW010000007.1"/>
</dbReference>
<accession>A0ABV0AKF9</accession>
<feature type="transmembrane region" description="Helical" evidence="1">
    <location>
        <begin position="134"/>
        <end position="159"/>
    </location>
</feature>
<sequence length="701" mass="73472">MSIESSTSPAARSEGWSQETLAEVWGGRNLEIVYGTAGRLYRPLLAVCAMTIVPALVATAAVVVALDDRIVIVNGTPLLLTSSPGVLWAYAGVLLIMIAAGLACSAAGSRLVVDHIDGRPSSPARAVLAVLRRPHAFLLLAAELTLVAGALLVLVVVVAELLESIVLALVLVAVAGLFTLPALLALTALTVSSGRLPPLRTAFRLAARDYTGTAWRVALACLVIPGLAQAALYGLRFLLPVPTGVAIADAVRVTAGVLLAPFQAATLGCCYAYLRKWDTPEPTTTGEPARRRTGSWPVVAALLPGLLYGVFAAANPLGRAEVVDNELIAKERYPDQPIGAQIVTGSGGRPVVITDRGMPKPAFCGDGACARQAAVPLGAYLDGQSVATSMPDDSVLIPGWVYEPSPSDDVELHLFSCRPGGCARRPGSPLRLARKGWLHVNVAAAATPDGVAIASIAPEPGSGGVFARVELTLCRDAACTAPRTVTVGRLRDRAAVSVDNRTVAVAVSPDGRPVIAFVDRVSRRTTVVSCDSPACPHPRSHAFTASESPEPVLWGWLTGSLRIQMAIGPDGRPVIVENDPEREVSKILFCPDRECSGAPRSVTVSEIATRSAPGLALDAAGRPILAGYDTENLWVTVLACEDTGCARRRLTPLIPANAFGPLDLVIGPDRRPRIVWYGTPDRGGTPAYHVLTCADPYCLKS</sequence>
<keyword evidence="1" id="KW-0472">Membrane</keyword>
<feature type="transmembrane region" description="Helical" evidence="1">
    <location>
        <begin position="295"/>
        <end position="314"/>
    </location>
</feature>
<dbReference type="Proteomes" id="UP001447516">
    <property type="component" value="Unassembled WGS sequence"/>
</dbReference>
<evidence type="ECO:0008006" key="4">
    <source>
        <dbReference type="Google" id="ProtNLM"/>
    </source>
</evidence>
<evidence type="ECO:0000313" key="3">
    <source>
        <dbReference type="Proteomes" id="UP001447516"/>
    </source>
</evidence>
<feature type="transmembrane region" description="Helical" evidence="1">
    <location>
        <begin position="44"/>
        <end position="66"/>
    </location>
</feature>
<feature type="transmembrane region" description="Helical" evidence="1">
    <location>
        <begin position="165"/>
        <end position="192"/>
    </location>
</feature>
<evidence type="ECO:0000313" key="2">
    <source>
        <dbReference type="EMBL" id="MEN3535808.1"/>
    </source>
</evidence>